<dbReference type="STRING" id="554055.A0A2P6V3D4"/>
<dbReference type="InterPro" id="IPR002110">
    <property type="entry name" value="Ankyrin_rpt"/>
</dbReference>
<dbReference type="SMART" id="SM00248">
    <property type="entry name" value="ANK"/>
    <property type="match status" value="5"/>
</dbReference>
<evidence type="ECO:0000313" key="5">
    <source>
        <dbReference type="Proteomes" id="UP000239649"/>
    </source>
</evidence>
<feature type="repeat" description="ANK" evidence="3">
    <location>
        <begin position="230"/>
        <end position="262"/>
    </location>
</feature>
<keyword evidence="1" id="KW-0677">Repeat</keyword>
<accession>A0A2P6V3D4</accession>
<dbReference type="SUPFAM" id="SSF48403">
    <property type="entry name" value="Ankyrin repeat"/>
    <property type="match status" value="1"/>
</dbReference>
<feature type="repeat" description="ANK" evidence="3">
    <location>
        <begin position="302"/>
        <end position="328"/>
    </location>
</feature>
<sequence>MFSATPSPAAAGQACQASFCSGTSSGSGGVDVEVLELLLSAGADPLQLLPRLLQRYEASIQAVHSQPFYAASNPWCSALSAVLRAARRAGATAAHAPDGRRQLLLAAVCCRDEPLCHSLIGAARGERDGGAVTWGSHTSNCRLLVAAAEHDMPTVIDALLGVRLPGGGQPFRVAPPAGGVLPAGGGWAQAGGGMAHEGATPLMAAAERDSCAAVRALLAAGAAVGATDEEGVDALHWAVIGGAFEAAEMLLAAGASPSQACAPQPDGLHLERPLLTALKEGHCRLARLLLAAGASPVEPTPRGCTPLSVALAYEQAEAARLLLGLGADSRQAMPAGLHSGRYSDPSLLGTRQPGGAPPAAAPTYASLVGLAASRRSEAGPLLELLLGAGADPSAAAAGAHSAGGADGAPLAEAAAAGAVEGAAHLLHWGQHRGLTLAQLGCPAAAAAAARRALASELLCLLLDAWQAEGGAAGDAALPPPQAGAAVVGALLEAHAAQQMQRAAAGQPFDAACELQAVLLAERLSDLGLPAELTPCLAAAPHNRNLVLAAMPSTRRWSPATHVYFPPPFKAAARALLLAAERQRAARLPAAARACCLLPAGTAAGDAPGASLACLPAELLQHILSLSASPLSLWLH</sequence>
<evidence type="ECO:0000313" key="4">
    <source>
        <dbReference type="EMBL" id="PSC68600.1"/>
    </source>
</evidence>
<dbReference type="PANTHER" id="PTHR24141">
    <property type="entry name" value="2-5A-DEPENDENT RIBONUCLEASE"/>
    <property type="match status" value="1"/>
</dbReference>
<keyword evidence="5" id="KW-1185">Reference proteome</keyword>
<gene>
    <name evidence="4" type="ORF">C2E20_7842</name>
</gene>
<dbReference type="Pfam" id="PF12796">
    <property type="entry name" value="Ank_2"/>
    <property type="match status" value="1"/>
</dbReference>
<dbReference type="EMBL" id="LHPF02000035">
    <property type="protein sequence ID" value="PSC68600.1"/>
    <property type="molecule type" value="Genomic_DNA"/>
</dbReference>
<evidence type="ECO:0000256" key="1">
    <source>
        <dbReference type="ARBA" id="ARBA00022737"/>
    </source>
</evidence>
<comment type="caution">
    <text evidence="4">The sequence shown here is derived from an EMBL/GenBank/DDBJ whole genome shotgun (WGS) entry which is preliminary data.</text>
</comment>
<dbReference type="PANTHER" id="PTHR24141:SF1">
    <property type="entry name" value="2-5A-DEPENDENT RIBONUCLEASE"/>
    <property type="match status" value="1"/>
</dbReference>
<protein>
    <submittedName>
        <fullName evidence="4">Ankyrin-3 isoform X1</fullName>
    </submittedName>
</protein>
<organism evidence="4 5">
    <name type="scientific">Micractinium conductrix</name>
    <dbReference type="NCBI Taxonomy" id="554055"/>
    <lineage>
        <taxon>Eukaryota</taxon>
        <taxon>Viridiplantae</taxon>
        <taxon>Chlorophyta</taxon>
        <taxon>core chlorophytes</taxon>
        <taxon>Trebouxiophyceae</taxon>
        <taxon>Chlorellales</taxon>
        <taxon>Chlorellaceae</taxon>
        <taxon>Chlorella clade</taxon>
        <taxon>Micractinium</taxon>
    </lineage>
</organism>
<feature type="repeat" description="ANK" evidence="3">
    <location>
        <begin position="197"/>
        <end position="229"/>
    </location>
</feature>
<dbReference type="Gene3D" id="1.25.40.20">
    <property type="entry name" value="Ankyrin repeat-containing domain"/>
    <property type="match status" value="1"/>
</dbReference>
<dbReference type="GO" id="GO:0003723">
    <property type="term" value="F:RNA binding"/>
    <property type="evidence" value="ECO:0007669"/>
    <property type="project" value="TreeGrafter"/>
</dbReference>
<dbReference type="PROSITE" id="PS50088">
    <property type="entry name" value="ANK_REPEAT"/>
    <property type="match status" value="3"/>
</dbReference>
<name>A0A2P6V3D4_9CHLO</name>
<dbReference type="GO" id="GO:0004540">
    <property type="term" value="F:RNA nuclease activity"/>
    <property type="evidence" value="ECO:0007669"/>
    <property type="project" value="TreeGrafter"/>
</dbReference>
<reference evidence="4 5" key="1">
    <citation type="journal article" date="2018" name="Plant J.">
        <title>Genome sequences of Chlorella sorokiniana UTEX 1602 and Micractinium conductrix SAG 241.80: implications to maltose excretion by a green alga.</title>
        <authorList>
            <person name="Arriola M.B."/>
            <person name="Velmurugan N."/>
            <person name="Zhang Y."/>
            <person name="Plunkett M.H."/>
            <person name="Hondzo H."/>
            <person name="Barney B.M."/>
        </authorList>
    </citation>
    <scope>NUCLEOTIDE SEQUENCE [LARGE SCALE GENOMIC DNA]</scope>
    <source>
        <strain evidence="4 5">SAG 241.80</strain>
    </source>
</reference>
<proteinExistence type="predicted"/>
<dbReference type="Proteomes" id="UP000239649">
    <property type="component" value="Unassembled WGS sequence"/>
</dbReference>
<keyword evidence="2 3" id="KW-0040">ANK repeat</keyword>
<dbReference type="AlphaFoldDB" id="A0A2P6V3D4"/>
<dbReference type="GO" id="GO:0006396">
    <property type="term" value="P:RNA processing"/>
    <property type="evidence" value="ECO:0007669"/>
    <property type="project" value="TreeGrafter"/>
</dbReference>
<dbReference type="InterPro" id="IPR036770">
    <property type="entry name" value="Ankyrin_rpt-contain_sf"/>
</dbReference>
<dbReference type="PROSITE" id="PS50297">
    <property type="entry name" value="ANK_REP_REGION"/>
    <property type="match status" value="3"/>
</dbReference>
<evidence type="ECO:0000256" key="3">
    <source>
        <dbReference type="PROSITE-ProRule" id="PRU00023"/>
    </source>
</evidence>
<evidence type="ECO:0000256" key="2">
    <source>
        <dbReference type="ARBA" id="ARBA00023043"/>
    </source>
</evidence>